<dbReference type="AlphaFoldDB" id="A0A914XW47"/>
<sequence length="142" mass="15258">MSASRGPPGGGSLYGVVELDATLKNTITSLESATDELKKLATLDLNYKMPGLSAFRTDTEQMICMLHAVCNKVEDALNERRNESRMMVNPDMTSFSSTTVGGTFSSSSLNSSSSGSSVTAPSPQPQPQVVVYDFEVQVKLRK</sequence>
<evidence type="ECO:0000313" key="3">
    <source>
        <dbReference type="WBParaSite" id="PSU_v2.g10752.t1"/>
    </source>
</evidence>
<proteinExistence type="predicted"/>
<evidence type="ECO:0000256" key="1">
    <source>
        <dbReference type="SAM" id="MobiDB-lite"/>
    </source>
</evidence>
<feature type="compositionally biased region" description="Low complexity" evidence="1">
    <location>
        <begin position="93"/>
        <end position="117"/>
    </location>
</feature>
<protein>
    <submittedName>
        <fullName evidence="3">Uncharacterized protein</fullName>
    </submittedName>
</protein>
<reference evidence="3" key="1">
    <citation type="submission" date="2022-11" db="UniProtKB">
        <authorList>
            <consortium name="WormBaseParasite"/>
        </authorList>
    </citation>
    <scope>IDENTIFICATION</scope>
</reference>
<feature type="region of interest" description="Disordered" evidence="1">
    <location>
        <begin position="81"/>
        <end position="126"/>
    </location>
</feature>
<accession>A0A914XW47</accession>
<dbReference type="WBParaSite" id="PSU_v2.g10752.t1">
    <property type="protein sequence ID" value="PSU_v2.g10752.t1"/>
    <property type="gene ID" value="PSU_v2.g10752"/>
</dbReference>
<keyword evidence="2" id="KW-1185">Reference proteome</keyword>
<name>A0A914XW47_9BILA</name>
<dbReference type="Proteomes" id="UP000887577">
    <property type="component" value="Unplaced"/>
</dbReference>
<evidence type="ECO:0000313" key="2">
    <source>
        <dbReference type="Proteomes" id="UP000887577"/>
    </source>
</evidence>
<organism evidence="2 3">
    <name type="scientific">Panagrolaimus superbus</name>
    <dbReference type="NCBI Taxonomy" id="310955"/>
    <lineage>
        <taxon>Eukaryota</taxon>
        <taxon>Metazoa</taxon>
        <taxon>Ecdysozoa</taxon>
        <taxon>Nematoda</taxon>
        <taxon>Chromadorea</taxon>
        <taxon>Rhabditida</taxon>
        <taxon>Tylenchina</taxon>
        <taxon>Panagrolaimomorpha</taxon>
        <taxon>Panagrolaimoidea</taxon>
        <taxon>Panagrolaimidae</taxon>
        <taxon>Panagrolaimus</taxon>
    </lineage>
</organism>